<evidence type="ECO:0000313" key="1">
    <source>
        <dbReference type="EMBL" id="AFN75037.1"/>
    </source>
</evidence>
<dbReference type="KEGG" id="mro:MROS_1803"/>
<dbReference type="OrthoDB" id="1492682at2"/>
<dbReference type="Gene3D" id="1.25.40.390">
    <property type="match status" value="1"/>
</dbReference>
<name>I6YWT9_MELRP</name>
<gene>
    <name evidence="1" type="ordered locus">MROS_1803</name>
</gene>
<protein>
    <submittedName>
        <fullName evidence="1">Uncharacterized protein</fullName>
    </submittedName>
</protein>
<dbReference type="InterPro" id="IPR011990">
    <property type="entry name" value="TPR-like_helical_dom_sf"/>
</dbReference>
<dbReference type="AlphaFoldDB" id="I6YWT9"/>
<accession>I6YWT9</accession>
<sequence length="410" mass="46612">MKRKYISLLLFFAITTLFISCEDYVSNVDPLVDAVEDEVLTRESEVPFLIIGIQDEFALATDDLFIAADGLSDQLFFTRNVPNATYPTYEQIDIGDILLDNNSIDNAFNPLQRFRKYADTLIARLDKISFEDTDLQKEGYYNAYLYGGIARYYLATYFGLTETQGGGVINVGPFIPSNQMYDLAVERFKTALTYAPGDYETRLVNSLIARCYLFKGDYANAATYAQQGLINGDSPLEAKYSTLSDNNYRVQAGELRSQFVVDFRFPEYINQDPSEANRLPLKTRKGGDGVTYYYQYKYKLDVTGLVSSIPVMTWQENNLMKAELILRGAMAGDAVALVNEVRESHSVSTITDISLDSSSPSIVEERDKELFCQGMRLPDQRRFNIFHMPGKWQYLPITENERVRNPNLPE</sequence>
<dbReference type="EMBL" id="CP003557">
    <property type="protein sequence ID" value="AFN75037.1"/>
    <property type="molecule type" value="Genomic_DNA"/>
</dbReference>
<organism evidence="1 2">
    <name type="scientific">Melioribacter roseus (strain DSM 23840 / JCM 17771 / VKM B-2668 / P3M-2)</name>
    <dbReference type="NCBI Taxonomy" id="1191523"/>
    <lineage>
        <taxon>Bacteria</taxon>
        <taxon>Pseudomonadati</taxon>
        <taxon>Ignavibacteriota</taxon>
        <taxon>Ignavibacteria</taxon>
        <taxon>Ignavibacteriales</taxon>
        <taxon>Melioribacteraceae</taxon>
        <taxon>Melioribacter</taxon>
    </lineage>
</organism>
<dbReference type="RefSeq" id="WP_014856469.1">
    <property type="nucleotide sequence ID" value="NC_018178.1"/>
</dbReference>
<proteinExistence type="predicted"/>
<reference evidence="1 2" key="1">
    <citation type="journal article" date="2013" name="PLoS ONE">
        <title>Genomic analysis of Melioribacter roseus, facultatively anaerobic organotrophic bacterium representing a novel deep lineage within Bacteriodetes/Chlorobi group.</title>
        <authorList>
            <person name="Kadnikov V.V."/>
            <person name="Mardanov A.V."/>
            <person name="Podosokorskaya O.A."/>
            <person name="Gavrilov S.N."/>
            <person name="Kublanov I.V."/>
            <person name="Beletsky A.V."/>
            <person name="Bonch-Osmolovskaya E.A."/>
            <person name="Ravin N.V."/>
        </authorList>
    </citation>
    <scope>NUCLEOTIDE SEQUENCE [LARGE SCALE GENOMIC DNA]</scope>
    <source>
        <strain evidence="2">JCM 17771 / P3M-2</strain>
    </source>
</reference>
<evidence type="ECO:0000313" key="2">
    <source>
        <dbReference type="Proteomes" id="UP000009011"/>
    </source>
</evidence>
<dbReference type="HOGENOM" id="CLU_653599_0_0_10"/>
<dbReference type="SUPFAM" id="SSF48452">
    <property type="entry name" value="TPR-like"/>
    <property type="match status" value="1"/>
</dbReference>
<keyword evidence="2" id="KW-1185">Reference proteome</keyword>
<dbReference type="STRING" id="1191523.MROS_1803"/>
<dbReference type="PROSITE" id="PS51257">
    <property type="entry name" value="PROKAR_LIPOPROTEIN"/>
    <property type="match status" value="1"/>
</dbReference>
<dbReference type="Proteomes" id="UP000009011">
    <property type="component" value="Chromosome"/>
</dbReference>